<evidence type="ECO:0000313" key="2">
    <source>
        <dbReference type="EMBL" id="VDP55042.1"/>
    </source>
</evidence>
<proteinExistence type="predicted"/>
<dbReference type="AlphaFoldDB" id="A0A183NAR7"/>
<dbReference type="Proteomes" id="UP000277204">
    <property type="component" value="Unassembled WGS sequence"/>
</dbReference>
<gene>
    <name evidence="2" type="ORF">SMRZ_LOCUS25392</name>
</gene>
<protein>
    <submittedName>
        <fullName evidence="2">Uncharacterized protein</fullName>
    </submittedName>
</protein>
<name>A0A183NAR7_9TREM</name>
<evidence type="ECO:0000256" key="1">
    <source>
        <dbReference type="SAM" id="MobiDB-lite"/>
    </source>
</evidence>
<sequence>MFIKSELTGCKIELIDCFGEHQSQLFYNRIRIHNPCWNKYGKSQFDIKLGYTIPLDLSNDKKLPILCTPIHFFQRLHDKQQGQQQQQQQNRNSTNGYIQSKDNSDSNVVHRNNKGTTGLVIQSINDSCKELSNSLTNRIDTMENVSNDNFIINDALATIRVYFPVKLMQSANELKISSDLKKRFHLLPVSFYIFFDWSHESINVRLPLKTSKHWTVIKS</sequence>
<dbReference type="STRING" id="48269.A0A183NAR7"/>
<feature type="compositionally biased region" description="Polar residues" evidence="1">
    <location>
        <begin position="90"/>
        <end position="109"/>
    </location>
</feature>
<evidence type="ECO:0000313" key="3">
    <source>
        <dbReference type="Proteomes" id="UP000277204"/>
    </source>
</evidence>
<keyword evidence="3" id="KW-1185">Reference proteome</keyword>
<reference evidence="2 3" key="1">
    <citation type="submission" date="2018-11" db="EMBL/GenBank/DDBJ databases">
        <authorList>
            <consortium name="Pathogen Informatics"/>
        </authorList>
    </citation>
    <scope>NUCLEOTIDE SEQUENCE [LARGE SCALE GENOMIC DNA]</scope>
    <source>
        <strain evidence="2 3">Zambia</strain>
    </source>
</reference>
<feature type="region of interest" description="Disordered" evidence="1">
    <location>
        <begin position="78"/>
        <end position="109"/>
    </location>
</feature>
<dbReference type="EMBL" id="UZAI01021282">
    <property type="protein sequence ID" value="VDP55042.1"/>
    <property type="molecule type" value="Genomic_DNA"/>
</dbReference>
<organism evidence="2 3">
    <name type="scientific">Schistosoma margrebowiei</name>
    <dbReference type="NCBI Taxonomy" id="48269"/>
    <lineage>
        <taxon>Eukaryota</taxon>
        <taxon>Metazoa</taxon>
        <taxon>Spiralia</taxon>
        <taxon>Lophotrochozoa</taxon>
        <taxon>Platyhelminthes</taxon>
        <taxon>Trematoda</taxon>
        <taxon>Digenea</taxon>
        <taxon>Strigeidida</taxon>
        <taxon>Schistosomatoidea</taxon>
        <taxon>Schistosomatidae</taxon>
        <taxon>Schistosoma</taxon>
    </lineage>
</organism>
<accession>A0A183NAR7</accession>